<dbReference type="EMBL" id="NOXV01000273">
    <property type="protein sequence ID" value="OYQ36324.1"/>
    <property type="molecule type" value="Genomic_DNA"/>
</dbReference>
<proteinExistence type="predicted"/>
<dbReference type="InterPro" id="IPR025665">
    <property type="entry name" value="Beta-barrel_OMP_2"/>
</dbReference>
<accession>A0A255Z5Y1</accession>
<dbReference type="OrthoDB" id="947434at2"/>
<gene>
    <name evidence="3" type="ORF">CHU92_09900</name>
</gene>
<protein>
    <recommendedName>
        <fullName evidence="2">Outer membrane protein beta-barrel domain-containing protein</fullName>
    </recommendedName>
</protein>
<keyword evidence="4" id="KW-1185">Reference proteome</keyword>
<name>A0A255Z5Y1_9FLAO</name>
<comment type="caution">
    <text evidence="3">The sequence shown here is derived from an EMBL/GenBank/DDBJ whole genome shotgun (WGS) entry which is preliminary data.</text>
</comment>
<evidence type="ECO:0000259" key="2">
    <source>
        <dbReference type="Pfam" id="PF13568"/>
    </source>
</evidence>
<dbReference type="Proteomes" id="UP000216605">
    <property type="component" value="Unassembled WGS sequence"/>
</dbReference>
<reference evidence="3 4" key="1">
    <citation type="submission" date="2017-07" db="EMBL/GenBank/DDBJ databases">
        <title>Flavobacterium cyanobacteriorum sp. nov., isolated from cyanobacterial aggregates in a eutrophic lake.</title>
        <authorList>
            <person name="Cai H."/>
        </authorList>
    </citation>
    <scope>NUCLEOTIDE SEQUENCE [LARGE SCALE GENOMIC DNA]</scope>
    <source>
        <strain evidence="3 4">TH021</strain>
    </source>
</reference>
<organism evidence="3 4">
    <name type="scientific">Flavobacterium cyanobacteriorum</name>
    <dbReference type="NCBI Taxonomy" id="2022802"/>
    <lineage>
        <taxon>Bacteria</taxon>
        <taxon>Pseudomonadati</taxon>
        <taxon>Bacteroidota</taxon>
        <taxon>Flavobacteriia</taxon>
        <taxon>Flavobacteriales</taxon>
        <taxon>Flavobacteriaceae</taxon>
        <taxon>Flavobacterium</taxon>
    </lineage>
</organism>
<evidence type="ECO:0000256" key="1">
    <source>
        <dbReference type="SAM" id="SignalP"/>
    </source>
</evidence>
<feature type="signal peptide" evidence="1">
    <location>
        <begin position="1"/>
        <end position="19"/>
    </location>
</feature>
<feature type="chain" id="PRO_5012423046" description="Outer membrane protein beta-barrel domain-containing protein" evidence="1">
    <location>
        <begin position="20"/>
        <end position="175"/>
    </location>
</feature>
<evidence type="ECO:0000313" key="4">
    <source>
        <dbReference type="Proteomes" id="UP000216605"/>
    </source>
</evidence>
<dbReference type="InterPro" id="IPR011250">
    <property type="entry name" value="OMP/PagP_B-barrel"/>
</dbReference>
<dbReference type="AlphaFoldDB" id="A0A255Z5Y1"/>
<sequence>MKKIFLAFAFAAVSFGVQAQGIDFGLKAGANFANLNGADNTENITSFHAGAALELNLVPSFSIQGEALYSSQGAEVKGVGDFNLDYIAVPVMAKFYILPDKLSVMAGPQFSFLVDEAEEAFENKTFDIAAAGGLELKIIKGLFAQARYTIGFNDVNDTFEGKNAVFQLSLGYYFL</sequence>
<dbReference type="SUPFAM" id="SSF56925">
    <property type="entry name" value="OMPA-like"/>
    <property type="match status" value="1"/>
</dbReference>
<feature type="domain" description="Outer membrane protein beta-barrel" evidence="2">
    <location>
        <begin position="18"/>
        <end position="155"/>
    </location>
</feature>
<dbReference type="Pfam" id="PF13568">
    <property type="entry name" value="OMP_b-brl_2"/>
    <property type="match status" value="1"/>
</dbReference>
<evidence type="ECO:0000313" key="3">
    <source>
        <dbReference type="EMBL" id="OYQ36324.1"/>
    </source>
</evidence>
<keyword evidence="1" id="KW-0732">Signal</keyword>
<dbReference type="RefSeq" id="WP_094415118.1">
    <property type="nucleotide sequence ID" value="NZ_NOXV01000273.1"/>
</dbReference>